<evidence type="ECO:0000256" key="2">
    <source>
        <dbReference type="ARBA" id="ARBA00010447"/>
    </source>
</evidence>
<reference evidence="8" key="1">
    <citation type="journal article" date="2021" name="PeerJ">
        <title>Extensive microbial diversity within the chicken gut microbiome revealed by metagenomics and culture.</title>
        <authorList>
            <person name="Gilroy R."/>
            <person name="Ravi A."/>
            <person name="Getino M."/>
            <person name="Pursley I."/>
            <person name="Horton D.L."/>
            <person name="Alikhan N.F."/>
            <person name="Baker D."/>
            <person name="Gharbi K."/>
            <person name="Hall N."/>
            <person name="Watson M."/>
            <person name="Adriaenssens E.M."/>
            <person name="Foster-Nyarko E."/>
            <person name="Jarju S."/>
            <person name="Secka A."/>
            <person name="Antonio M."/>
            <person name="Oren A."/>
            <person name="Chaudhuri R.R."/>
            <person name="La Ragione R."/>
            <person name="Hildebrand F."/>
            <person name="Pallen M.J."/>
        </authorList>
    </citation>
    <scope>NUCLEOTIDE SEQUENCE</scope>
    <source>
        <strain evidence="8">CHK183-1962</strain>
    </source>
</reference>
<dbReference type="EMBL" id="DXEK01000059">
    <property type="protein sequence ID" value="HIX76675.1"/>
    <property type="molecule type" value="Genomic_DNA"/>
</dbReference>
<evidence type="ECO:0000256" key="6">
    <source>
        <dbReference type="RuleBase" id="RU004504"/>
    </source>
</evidence>
<evidence type="ECO:0000259" key="7">
    <source>
        <dbReference type="Pfam" id="PF00266"/>
    </source>
</evidence>
<dbReference type="PROSITE" id="PS00595">
    <property type="entry name" value="AA_TRANSFER_CLASS_5"/>
    <property type="match status" value="1"/>
</dbReference>
<dbReference type="Proteomes" id="UP000886890">
    <property type="component" value="Unassembled WGS sequence"/>
</dbReference>
<gene>
    <name evidence="8" type="ORF">H9734_03640</name>
</gene>
<dbReference type="InterPro" id="IPR000192">
    <property type="entry name" value="Aminotrans_V_dom"/>
</dbReference>
<dbReference type="NCBIfam" id="TIGR01977">
    <property type="entry name" value="am_tr_V_EF2568"/>
    <property type="match status" value="1"/>
</dbReference>
<dbReference type="PANTHER" id="PTHR43586">
    <property type="entry name" value="CYSTEINE DESULFURASE"/>
    <property type="match status" value="1"/>
</dbReference>
<evidence type="ECO:0000313" key="8">
    <source>
        <dbReference type="EMBL" id="HIX76675.1"/>
    </source>
</evidence>
<reference evidence="8" key="2">
    <citation type="submission" date="2021-04" db="EMBL/GenBank/DDBJ databases">
        <authorList>
            <person name="Gilroy R."/>
        </authorList>
    </citation>
    <scope>NUCLEOTIDE SEQUENCE</scope>
    <source>
        <strain evidence="8">CHK183-1962</strain>
    </source>
</reference>
<evidence type="ECO:0000256" key="3">
    <source>
        <dbReference type="ARBA" id="ARBA00012239"/>
    </source>
</evidence>
<comment type="catalytic activity">
    <reaction evidence="5">
        <text>(sulfur carrier)-H + L-cysteine = (sulfur carrier)-SH + L-alanine</text>
        <dbReference type="Rhea" id="RHEA:43892"/>
        <dbReference type="Rhea" id="RHEA-COMP:14737"/>
        <dbReference type="Rhea" id="RHEA-COMP:14739"/>
        <dbReference type="ChEBI" id="CHEBI:29917"/>
        <dbReference type="ChEBI" id="CHEBI:35235"/>
        <dbReference type="ChEBI" id="CHEBI:57972"/>
        <dbReference type="ChEBI" id="CHEBI:64428"/>
        <dbReference type="EC" id="2.8.1.7"/>
    </reaction>
</comment>
<dbReference type="AlphaFoldDB" id="A0A9D2BHE1"/>
<dbReference type="GO" id="GO:0031071">
    <property type="term" value="F:cysteine desulfurase activity"/>
    <property type="evidence" value="ECO:0007669"/>
    <property type="project" value="UniProtKB-EC"/>
</dbReference>
<dbReference type="PANTHER" id="PTHR43586:SF4">
    <property type="entry name" value="ISOPENICILLIN N EPIMERASE"/>
    <property type="match status" value="1"/>
</dbReference>
<keyword evidence="8" id="KW-0808">Transferase</keyword>
<organism evidence="8 9">
    <name type="scientific">Candidatus Fusicatenibacter merdavium</name>
    <dbReference type="NCBI Taxonomy" id="2838600"/>
    <lineage>
        <taxon>Bacteria</taxon>
        <taxon>Bacillati</taxon>
        <taxon>Bacillota</taxon>
        <taxon>Clostridia</taxon>
        <taxon>Lachnospirales</taxon>
        <taxon>Lachnospiraceae</taxon>
        <taxon>Fusicatenibacter</taxon>
    </lineage>
</organism>
<evidence type="ECO:0000256" key="1">
    <source>
        <dbReference type="ARBA" id="ARBA00001933"/>
    </source>
</evidence>
<dbReference type="GO" id="GO:0008483">
    <property type="term" value="F:transaminase activity"/>
    <property type="evidence" value="ECO:0007669"/>
    <property type="project" value="UniProtKB-KW"/>
</dbReference>
<dbReference type="InterPro" id="IPR015422">
    <property type="entry name" value="PyrdxlP-dep_Trfase_small"/>
</dbReference>
<dbReference type="InterPro" id="IPR015424">
    <property type="entry name" value="PyrdxlP-dep_Trfase"/>
</dbReference>
<accession>A0A9D2BHE1</accession>
<keyword evidence="4" id="KW-0663">Pyridoxal phosphate</keyword>
<comment type="similarity">
    <text evidence="2">Belongs to the class-V pyridoxal-phosphate-dependent aminotransferase family. Csd subfamily.</text>
</comment>
<dbReference type="PIRSF" id="PIRSF005572">
    <property type="entry name" value="NifS"/>
    <property type="match status" value="1"/>
</dbReference>
<proteinExistence type="inferred from homology"/>
<dbReference type="InterPro" id="IPR020578">
    <property type="entry name" value="Aminotrans_V_PyrdxlP_BS"/>
</dbReference>
<dbReference type="SUPFAM" id="SSF53383">
    <property type="entry name" value="PLP-dependent transferases"/>
    <property type="match status" value="1"/>
</dbReference>
<dbReference type="Gene3D" id="3.90.1150.10">
    <property type="entry name" value="Aspartate Aminotransferase, domain 1"/>
    <property type="match status" value="1"/>
</dbReference>
<protein>
    <recommendedName>
        <fullName evidence="3">cysteine desulfurase</fullName>
        <ecNumber evidence="3">2.8.1.7</ecNumber>
    </recommendedName>
</protein>
<evidence type="ECO:0000256" key="4">
    <source>
        <dbReference type="ARBA" id="ARBA00022898"/>
    </source>
</evidence>
<evidence type="ECO:0000256" key="5">
    <source>
        <dbReference type="ARBA" id="ARBA00050776"/>
    </source>
</evidence>
<name>A0A9D2BHE1_9FIRM</name>
<dbReference type="InterPro" id="IPR010969">
    <property type="entry name" value="Cys_dSase-rel_unknwn_funct"/>
</dbReference>
<dbReference type="EC" id="2.8.1.7" evidence="3"/>
<dbReference type="InterPro" id="IPR016454">
    <property type="entry name" value="Cysteine_dSase"/>
</dbReference>
<keyword evidence="8" id="KW-0032">Aminotransferase</keyword>
<dbReference type="InterPro" id="IPR015421">
    <property type="entry name" value="PyrdxlP-dep_Trfase_major"/>
</dbReference>
<comment type="caution">
    <text evidence="8">The sequence shown here is derived from an EMBL/GenBank/DDBJ whole genome shotgun (WGS) entry which is preliminary data.</text>
</comment>
<feature type="domain" description="Aminotransferase class V" evidence="7">
    <location>
        <begin position="2"/>
        <end position="369"/>
    </location>
</feature>
<evidence type="ECO:0000313" key="9">
    <source>
        <dbReference type="Proteomes" id="UP000886890"/>
    </source>
</evidence>
<dbReference type="Pfam" id="PF00266">
    <property type="entry name" value="Aminotran_5"/>
    <property type="match status" value="1"/>
</dbReference>
<sequence length="387" mass="42180">MIYLDSAATSLHRPREVIRAVCEAMEQLGNPGRGAYEASLQAARTVFRARTELSRLFGMKDPSRVVFTANVTEALNLAISSLFGAGSHVITTCLEHNSVLRPLYRQEARGASLTILPCDEKGRLRYDLLEQAVGPQTKGIVCTHASNLTGNLVDIRRIGQFCREHGLLFVVDAAQTAGIFPIDMEKDKIDVLCFTGHKGLLGPQGTGGLCVREGIDLESLCVGGSGVQSYRKDQPPQMPEHLEAGTVNVHGIAGLLAAVKWLEHTGVPEIHRREAELMQRFYQRIRQIEGVTVYGDLEDTPPENRAPVTALNIGTLSSDEVCDELAQEYGIAVRGGAHCAPLMHQALGTEEQGAVRFSFSYFNTEEEIDCAVRAVREIAAAETETPV</sequence>
<dbReference type="Gene3D" id="3.40.640.10">
    <property type="entry name" value="Type I PLP-dependent aspartate aminotransferase-like (Major domain)"/>
    <property type="match status" value="1"/>
</dbReference>
<comment type="cofactor">
    <cofactor evidence="1 6">
        <name>pyridoxal 5'-phosphate</name>
        <dbReference type="ChEBI" id="CHEBI:597326"/>
    </cofactor>
</comment>